<gene>
    <name evidence="8" type="ORF">C8261_03740</name>
</gene>
<dbReference type="PRINTS" id="PR00691">
    <property type="entry name" value="ADHESINB"/>
</dbReference>
<evidence type="ECO:0000256" key="5">
    <source>
        <dbReference type="ARBA" id="ARBA00022729"/>
    </source>
</evidence>
<keyword evidence="9" id="KW-1185">Reference proteome</keyword>
<evidence type="ECO:0000256" key="4">
    <source>
        <dbReference type="ARBA" id="ARBA00022723"/>
    </source>
</evidence>
<dbReference type="AlphaFoldDB" id="A0A2T4IJ41"/>
<dbReference type="InterPro" id="IPR006129">
    <property type="entry name" value="AdhesinB"/>
</dbReference>
<dbReference type="InterPro" id="IPR050492">
    <property type="entry name" value="Bact_metal-bind_prot9"/>
</dbReference>
<feature type="signal peptide" evidence="7">
    <location>
        <begin position="1"/>
        <end position="25"/>
    </location>
</feature>
<dbReference type="GO" id="GO:0030313">
    <property type="term" value="C:cell envelope"/>
    <property type="evidence" value="ECO:0007669"/>
    <property type="project" value="UniProtKB-SubCell"/>
</dbReference>
<comment type="subcellular location">
    <subcellularLocation>
        <location evidence="1">Cell envelope</location>
    </subcellularLocation>
</comment>
<comment type="caution">
    <text evidence="8">The sequence shown here is derived from an EMBL/GenBank/DDBJ whole genome shotgun (WGS) entry which is preliminary data.</text>
</comment>
<evidence type="ECO:0000256" key="7">
    <source>
        <dbReference type="SAM" id="SignalP"/>
    </source>
</evidence>
<accession>A0A2T4IJ41</accession>
<reference evidence="8 9" key="1">
    <citation type="submission" date="2018-03" db="EMBL/GenBank/DDBJ databases">
        <authorList>
            <person name="Keele B.F."/>
        </authorList>
    </citation>
    <scope>NUCLEOTIDE SEQUENCE [LARGE SCALE GENOMIC DNA]</scope>
    <source>
        <strain evidence="8 9">D20</strain>
    </source>
</reference>
<dbReference type="PANTHER" id="PTHR42953">
    <property type="entry name" value="HIGH-AFFINITY ZINC UPTAKE SYSTEM PROTEIN ZNUA-RELATED"/>
    <property type="match status" value="1"/>
</dbReference>
<evidence type="ECO:0000313" key="8">
    <source>
        <dbReference type="EMBL" id="PTD97791.1"/>
    </source>
</evidence>
<evidence type="ECO:0000256" key="1">
    <source>
        <dbReference type="ARBA" id="ARBA00004196"/>
    </source>
</evidence>
<dbReference type="PRINTS" id="PR00690">
    <property type="entry name" value="ADHESNFAMILY"/>
</dbReference>
<feature type="chain" id="PRO_5015656065" evidence="7">
    <location>
        <begin position="26"/>
        <end position="305"/>
    </location>
</feature>
<sequence>MISKLLRLLALATATLALIAQPARAERIEVVASFSILADLVAQVGGERVRVHALVGPDQDAHGFQPRPSDARLVGAADLVVANGLGFDHWIERLARSAGQRRPVVVASAGIDALKAAHHHHHGHHHDHGDLDPHAWQDVANVRQYVRNIAAALSAADPAGAELYATNAARYDEELAALDGDIRAALAALPEERRKVVSSHAAFAYFERAYGIRFLAAHGVASGAEPSALGIARLIRLIRTEKVPAVFIENVSDPRLLERIRAESGARAGGTLYSDALSAADGPAPHYLTMMRRNLATLLEGLQAD</sequence>
<proteinExistence type="inferred from homology"/>
<evidence type="ECO:0000256" key="3">
    <source>
        <dbReference type="ARBA" id="ARBA00022448"/>
    </source>
</evidence>
<protein>
    <submittedName>
        <fullName evidence="8">Metal ABC transporter substrate-binding protein</fullName>
    </submittedName>
</protein>
<dbReference type="PANTHER" id="PTHR42953:SF1">
    <property type="entry name" value="METAL-BINDING PROTEIN HI_0362-RELATED"/>
    <property type="match status" value="1"/>
</dbReference>
<dbReference type="RefSeq" id="WP_107492311.1">
    <property type="nucleotide sequence ID" value="NZ_PZKC01000002.1"/>
</dbReference>
<name>A0A2T4IJ41_9RHOO</name>
<organism evidence="8 9">
    <name type="scientific">Pseudothauera lacus</name>
    <dbReference type="NCBI Taxonomy" id="2136175"/>
    <lineage>
        <taxon>Bacteria</taxon>
        <taxon>Pseudomonadati</taxon>
        <taxon>Pseudomonadota</taxon>
        <taxon>Betaproteobacteria</taxon>
        <taxon>Rhodocyclales</taxon>
        <taxon>Zoogloeaceae</taxon>
        <taxon>Pseudothauera</taxon>
    </lineage>
</organism>
<evidence type="ECO:0000313" key="9">
    <source>
        <dbReference type="Proteomes" id="UP000241193"/>
    </source>
</evidence>
<evidence type="ECO:0000256" key="2">
    <source>
        <dbReference type="ARBA" id="ARBA00011028"/>
    </source>
</evidence>
<dbReference type="Pfam" id="PF01297">
    <property type="entry name" value="ZnuA"/>
    <property type="match status" value="1"/>
</dbReference>
<evidence type="ECO:0000256" key="6">
    <source>
        <dbReference type="RuleBase" id="RU003512"/>
    </source>
</evidence>
<dbReference type="GO" id="GO:0030001">
    <property type="term" value="P:metal ion transport"/>
    <property type="evidence" value="ECO:0007669"/>
    <property type="project" value="InterPro"/>
</dbReference>
<dbReference type="InterPro" id="IPR006127">
    <property type="entry name" value="ZnuA-like"/>
</dbReference>
<comment type="similarity">
    <text evidence="2 6">Belongs to the bacterial solute-binding protein 9 family.</text>
</comment>
<dbReference type="GO" id="GO:0007155">
    <property type="term" value="P:cell adhesion"/>
    <property type="evidence" value="ECO:0007669"/>
    <property type="project" value="InterPro"/>
</dbReference>
<dbReference type="EMBL" id="PZKC01000002">
    <property type="protein sequence ID" value="PTD97791.1"/>
    <property type="molecule type" value="Genomic_DNA"/>
</dbReference>
<dbReference type="GO" id="GO:0046872">
    <property type="term" value="F:metal ion binding"/>
    <property type="evidence" value="ECO:0007669"/>
    <property type="project" value="UniProtKB-KW"/>
</dbReference>
<reference evidence="8 9" key="2">
    <citation type="submission" date="2018-04" db="EMBL/GenBank/DDBJ databases">
        <title>Thauera lacus sp. nov., isolated from an saline lake in Inner Mongolia, China.</title>
        <authorList>
            <person name="Liang Q.-Y."/>
        </authorList>
    </citation>
    <scope>NUCLEOTIDE SEQUENCE [LARGE SCALE GENOMIC DNA]</scope>
    <source>
        <strain evidence="8 9">D20</strain>
    </source>
</reference>
<dbReference type="Proteomes" id="UP000241193">
    <property type="component" value="Unassembled WGS sequence"/>
</dbReference>
<dbReference type="SUPFAM" id="SSF53807">
    <property type="entry name" value="Helical backbone' metal receptor"/>
    <property type="match status" value="1"/>
</dbReference>
<keyword evidence="5 7" id="KW-0732">Signal</keyword>
<dbReference type="OrthoDB" id="9793396at2"/>
<keyword evidence="4" id="KW-0479">Metal-binding</keyword>
<dbReference type="Gene3D" id="3.40.50.1980">
    <property type="entry name" value="Nitrogenase molybdenum iron protein domain"/>
    <property type="match status" value="2"/>
</dbReference>
<dbReference type="InterPro" id="IPR006128">
    <property type="entry name" value="Lipoprotein_PsaA-like"/>
</dbReference>
<keyword evidence="3 6" id="KW-0813">Transport</keyword>